<dbReference type="Proteomes" id="UP000027997">
    <property type="component" value="Unassembled WGS sequence"/>
</dbReference>
<evidence type="ECO:0000313" key="3">
    <source>
        <dbReference type="Proteomes" id="UP000027997"/>
    </source>
</evidence>
<feature type="compositionally biased region" description="Basic and acidic residues" evidence="1">
    <location>
        <begin position="29"/>
        <end position="97"/>
    </location>
</feature>
<feature type="compositionally biased region" description="Polar residues" evidence="1">
    <location>
        <begin position="1"/>
        <end position="28"/>
    </location>
</feature>
<feature type="region of interest" description="Disordered" evidence="1">
    <location>
        <begin position="212"/>
        <end position="246"/>
    </location>
</feature>
<evidence type="ECO:0008006" key="4">
    <source>
        <dbReference type="Google" id="ProtNLM"/>
    </source>
</evidence>
<dbReference type="InterPro" id="IPR013390">
    <property type="entry name" value="T3SS_HpaP"/>
</dbReference>
<dbReference type="Pfam" id="PF09483">
    <property type="entry name" value="HpaP"/>
    <property type="match status" value="1"/>
</dbReference>
<comment type="caution">
    <text evidence="2">The sequence shown here is derived from an EMBL/GenBank/DDBJ whole genome shotgun (WGS) entry which is preliminary data.</text>
</comment>
<accession>A0A081KA73</accession>
<proteinExistence type="predicted"/>
<evidence type="ECO:0000313" key="2">
    <source>
        <dbReference type="EMBL" id="KEI71049.1"/>
    </source>
</evidence>
<dbReference type="EMBL" id="JOJP01000001">
    <property type="protein sequence ID" value="KEI71049.1"/>
    <property type="molecule type" value="Genomic_DNA"/>
</dbReference>
<feature type="region of interest" description="Disordered" evidence="1">
    <location>
        <begin position="1"/>
        <end position="97"/>
    </location>
</feature>
<dbReference type="AlphaFoldDB" id="A0A081KA73"/>
<gene>
    <name evidence="2" type="ORF">GV64_10085</name>
</gene>
<protein>
    <recommendedName>
        <fullName evidence="4">Flagellar hook-length control protein-like C-terminal domain-containing protein</fullName>
    </recommendedName>
</protein>
<evidence type="ECO:0000256" key="1">
    <source>
        <dbReference type="SAM" id="MobiDB-lite"/>
    </source>
</evidence>
<name>A0A081KA73_9GAMM</name>
<reference evidence="2 3" key="1">
    <citation type="submission" date="2014-06" db="EMBL/GenBank/DDBJ databases">
        <title>Whole Genome Sequences of Three Symbiotic Endozoicomonas Bacteria.</title>
        <authorList>
            <person name="Neave M.J."/>
            <person name="Apprill A."/>
            <person name="Voolstra C.R."/>
        </authorList>
    </citation>
    <scope>NUCLEOTIDE SEQUENCE [LARGE SCALE GENOMIC DNA]</scope>
    <source>
        <strain evidence="2 3">DSM 22380</strain>
    </source>
</reference>
<dbReference type="eggNOG" id="ENOG5033NF2">
    <property type="taxonomic scope" value="Bacteria"/>
</dbReference>
<dbReference type="Gene3D" id="3.30.750.140">
    <property type="match status" value="1"/>
</dbReference>
<dbReference type="RefSeq" id="WP_020585062.1">
    <property type="nucleotide sequence ID" value="NZ_JOJP01000001.1"/>
</dbReference>
<dbReference type="InterPro" id="IPR038610">
    <property type="entry name" value="FliK-like_C_sf"/>
</dbReference>
<organism evidence="2 3">
    <name type="scientific">Endozoicomonas elysicola</name>
    <dbReference type="NCBI Taxonomy" id="305900"/>
    <lineage>
        <taxon>Bacteria</taxon>
        <taxon>Pseudomonadati</taxon>
        <taxon>Pseudomonadota</taxon>
        <taxon>Gammaproteobacteria</taxon>
        <taxon>Oceanospirillales</taxon>
        <taxon>Endozoicomonadaceae</taxon>
        <taxon>Endozoicomonas</taxon>
    </lineage>
</organism>
<dbReference type="STRING" id="305900.GV64_10085"/>
<keyword evidence="3" id="KW-1185">Reference proteome</keyword>
<sequence>MSTQGLNQSGNTQSTPPTQQQDYNQQSRKVSERQAGDFAERMAKEKREKEKKAGGEKDQSLESLMAERSKSSKDAIKGRQEKDQGGEHMSHNMRDGSEHAQINNTQSQIKADAQLREIQQASSVKEIDAALTKLADQIQVSAKDAINGAEVRISLKDSVLPGTEIRIQRLGGELTVTMNTSSAEAGNFLAQHEANLQKMLAERFSNDKVQVNINMSGGDNQDTDGRSRNQYVAEDNDQNSSRNDRA</sequence>